<dbReference type="VEuPathDB" id="CryptoDB:GY17_00000563"/>
<name>A0A0S4THN7_CRYHO</name>
<evidence type="ECO:0000256" key="1">
    <source>
        <dbReference type="SAM" id="SignalP"/>
    </source>
</evidence>
<dbReference type="VEuPathDB" id="CryptoDB:Chro.60621"/>
<reference evidence="2" key="1">
    <citation type="submission" date="2015-08" db="EMBL/GenBank/DDBJ databases">
        <authorList>
            <person name="Babu N.S."/>
            <person name="Beckwith C.J."/>
            <person name="Beseler K.G."/>
            <person name="Brison A."/>
            <person name="Carone J.V."/>
            <person name="Caskin T.P."/>
            <person name="Diamond M."/>
            <person name="Durham M.E."/>
            <person name="Foxe J.M."/>
            <person name="Go M."/>
            <person name="Henderson B.A."/>
            <person name="Jones I.B."/>
            <person name="McGettigan J.A."/>
            <person name="Micheletti S.J."/>
            <person name="Nasrallah M.E."/>
            <person name="Ortiz D."/>
            <person name="Piller C.R."/>
            <person name="Privatt S.R."/>
            <person name="Schneider S.L."/>
            <person name="Sharp S."/>
            <person name="Smith T.C."/>
            <person name="Stanton J.D."/>
            <person name="Ullery H.E."/>
            <person name="Wilson R.J."/>
            <person name="Serrano M.G."/>
            <person name="Buck G."/>
            <person name="Lee V."/>
            <person name="Wang Y."/>
            <person name="Carvalho R."/>
            <person name="Voegtly L."/>
            <person name="Shi R."/>
            <person name="Duckworth R."/>
            <person name="Johnson A."/>
            <person name="Loviza R."/>
            <person name="Walstead R."/>
            <person name="Shah Z."/>
            <person name="Kiflezghi M."/>
            <person name="Wade K."/>
            <person name="Ball S.L."/>
            <person name="Bradley K.W."/>
            <person name="Asai D.J."/>
            <person name="Bowman C.A."/>
            <person name="Russell D.A."/>
            <person name="Pope W.H."/>
            <person name="Jacobs-Sera D."/>
            <person name="Hendrix R.W."/>
            <person name="Hatfull G.F."/>
        </authorList>
    </citation>
    <scope>NUCLEOTIDE SEQUENCE [LARGE SCALE GENOMIC DNA]</scope>
</reference>
<proteinExistence type="predicted"/>
<feature type="chain" id="PRO_5006627747" evidence="1">
    <location>
        <begin position="25"/>
        <end position="542"/>
    </location>
</feature>
<organism evidence="2">
    <name type="scientific">Cryptosporidium hominis</name>
    <dbReference type="NCBI Taxonomy" id="237895"/>
    <lineage>
        <taxon>Eukaryota</taxon>
        <taxon>Sar</taxon>
        <taxon>Alveolata</taxon>
        <taxon>Apicomplexa</taxon>
        <taxon>Conoidasida</taxon>
        <taxon>Coccidia</taxon>
        <taxon>Eucoccidiorida</taxon>
        <taxon>Eimeriorina</taxon>
        <taxon>Cryptosporidiidae</taxon>
        <taxon>Cryptosporidium</taxon>
    </lineage>
</organism>
<accession>A0A0S4THN7</accession>
<dbReference type="Proteomes" id="UP000199752">
    <property type="component" value="Chromosome 6"/>
</dbReference>
<dbReference type="AlphaFoldDB" id="A0A0S4THN7"/>
<sequence length="542" mass="61682">MKFRNLFVFLIFLLSSIEIPSVDSKRKKPTKIEIEDVSGVLSSDLYGSSQPLDLSQTLYGSSILTENYESSNLETSSRTINLKNIESISPTNDIFPLRNKDIKNLYMKSINEKKVGEIRNLNKDIAENYPNSNILSRNKNGEIISDTDISIVISKLEQIKKKDLPSIEEEELDSEKSRDLKQLEDSKFLSEEILNKFSDIFGTFLTIPKETKADILFHIHKILEESSESLSNLPDIFYGNGIQILLQPFSDLSINPSEILKIYSSLFEENSDNFMIFLDVINYILVSTLSASKVTSLAISRHLKESDSNNSNSKKLFKQNSSNFWYNTICQTIQNIELLTVIYPFLTPPSYKKVLTPVEVISTPKTPTLGGFKEYLEKSAEEKKTEMIETSNTLTQELIFGGWKQSINPMGHKITSDFVSTKSLCIKFNLINSKKENIDDISESYQIRKFKGLFRDFKDDEELTKHDKINYLNSIGLESSSIKLSTDERQSIITTSTNYLLEIANILSEVDLLSKCYSFISNSKSLENKNVLKMDPVSLKIV</sequence>
<dbReference type="VEuPathDB" id="CryptoDB:ChTU502y2012_382g0435"/>
<evidence type="ECO:0000313" key="2">
    <source>
        <dbReference type="EMBL" id="CUV06964.1"/>
    </source>
</evidence>
<protein>
    <submittedName>
        <fullName evidence="2">Uncharacterized protein</fullName>
    </submittedName>
</protein>
<dbReference type="VEuPathDB" id="CryptoDB:CHUDEA6_5390"/>
<dbReference type="EMBL" id="LN877952">
    <property type="protein sequence ID" value="CUV06964.1"/>
    <property type="molecule type" value="Genomic_DNA"/>
</dbReference>
<keyword evidence="1" id="KW-0732">Signal</keyword>
<feature type="signal peptide" evidence="1">
    <location>
        <begin position="1"/>
        <end position="24"/>
    </location>
</feature>
<gene>
    <name evidence="2" type="ORF">CHUDEA6_5390</name>
</gene>